<dbReference type="EMBL" id="VSSQ01031060">
    <property type="protein sequence ID" value="MPM81818.1"/>
    <property type="molecule type" value="Genomic_DNA"/>
</dbReference>
<accession>A0A645CYA7</accession>
<protein>
    <submittedName>
        <fullName evidence="1">Uncharacterized protein</fullName>
    </submittedName>
</protein>
<sequence length="74" mass="7817">MVKPLVVGIDQPHGVGGDGLRWIGLTEPARLVFQNSQQQARADRIFTADAFKHFGTGGGLLIHGFSVAAQVSAC</sequence>
<reference evidence="1" key="1">
    <citation type="submission" date="2019-08" db="EMBL/GenBank/DDBJ databases">
        <authorList>
            <person name="Kucharzyk K."/>
            <person name="Murdoch R.W."/>
            <person name="Higgins S."/>
            <person name="Loffler F."/>
        </authorList>
    </citation>
    <scope>NUCLEOTIDE SEQUENCE</scope>
</reference>
<proteinExistence type="predicted"/>
<dbReference type="AlphaFoldDB" id="A0A645CYA7"/>
<evidence type="ECO:0000313" key="1">
    <source>
        <dbReference type="EMBL" id="MPM81818.1"/>
    </source>
</evidence>
<organism evidence="1">
    <name type="scientific">bioreactor metagenome</name>
    <dbReference type="NCBI Taxonomy" id="1076179"/>
    <lineage>
        <taxon>unclassified sequences</taxon>
        <taxon>metagenomes</taxon>
        <taxon>ecological metagenomes</taxon>
    </lineage>
</organism>
<gene>
    <name evidence="1" type="ORF">SDC9_128875</name>
</gene>
<name>A0A645CYA7_9ZZZZ</name>
<comment type="caution">
    <text evidence="1">The sequence shown here is derived from an EMBL/GenBank/DDBJ whole genome shotgun (WGS) entry which is preliminary data.</text>
</comment>